<gene>
    <name evidence="3" type="ORF">TTEB3V08_LOCUS5741</name>
</gene>
<reference evidence="3" key="1">
    <citation type="submission" date="2020-11" db="EMBL/GenBank/DDBJ databases">
        <authorList>
            <person name="Tran Van P."/>
        </authorList>
    </citation>
    <scope>NUCLEOTIDE SEQUENCE</scope>
</reference>
<comment type="similarity">
    <text evidence="1">Belongs to the SAMHD1 family.</text>
</comment>
<dbReference type="GO" id="GO:0006203">
    <property type="term" value="P:dGTP catabolic process"/>
    <property type="evidence" value="ECO:0007669"/>
    <property type="project" value="TreeGrafter"/>
</dbReference>
<dbReference type="EMBL" id="OE001885">
    <property type="protein sequence ID" value="CAD7457750.1"/>
    <property type="molecule type" value="Genomic_DNA"/>
</dbReference>
<sequence length="503" mass="58152">MTSYFPVPGDASGNGHRFSINENGWHKTDNMAASDVLEGKVFNDCIHGHMMLHPLCVGIIDTPEFQRLRNIKQNGVVYFIYPGACHNRFEHSLGVCYLAGQMVDVLNCCREQEGRITASEKLCLQVAGLCHDLGHGPFSHTWEHFLGRFNKHWKHEEESINMFDLLLKNNESVQKLFIKYGLEENEINLIKNLILGHRNVSAKSYLFEIISNNENGIDVDKWDYFLRDSLQLNLKITFDYRRLLQFCRVAAVVDDGNTKHVCFRDKEVTNIHDMFLCAGVVFSRKEKDRNKEMVPHAQGCTDTSETSEKMRRIMDAFQLADQVGFTLQIPGDPRKYRLSEAHESSAVFSTLTDHVFYSILYSVDPHLALSRSVLNRILRRELYQLVGSRRKTQEGQGAKDFKYELEQEIKSILSLQTEWQVSNFTVGLIDIDMDKKSQNPLKHIYLYKKSNINEAKANPELLQLMQPMSNHFFRVEALVFYKNKLEETEVKKIQEMLCLDHAD</sequence>
<name>A0A7R9NVG0_9NEOP</name>
<dbReference type="AlphaFoldDB" id="A0A7R9NVG0"/>
<feature type="domain" description="HD" evidence="2">
    <location>
        <begin position="88"/>
        <end position="225"/>
    </location>
</feature>
<proteinExistence type="inferred from homology"/>
<dbReference type="Gene3D" id="3.30.70.2760">
    <property type="match status" value="1"/>
</dbReference>
<dbReference type="SUPFAM" id="SSF109604">
    <property type="entry name" value="HD-domain/PDEase-like"/>
    <property type="match status" value="1"/>
</dbReference>
<dbReference type="CDD" id="cd00077">
    <property type="entry name" value="HDc"/>
    <property type="match status" value="1"/>
</dbReference>
<dbReference type="PROSITE" id="PS51831">
    <property type="entry name" value="HD"/>
    <property type="match status" value="1"/>
</dbReference>
<dbReference type="InterPro" id="IPR003607">
    <property type="entry name" value="HD/PDEase_dom"/>
</dbReference>
<dbReference type="InterPro" id="IPR006674">
    <property type="entry name" value="HD_domain"/>
</dbReference>
<organism evidence="3">
    <name type="scientific">Timema tahoe</name>
    <dbReference type="NCBI Taxonomy" id="61484"/>
    <lineage>
        <taxon>Eukaryota</taxon>
        <taxon>Metazoa</taxon>
        <taxon>Ecdysozoa</taxon>
        <taxon>Arthropoda</taxon>
        <taxon>Hexapoda</taxon>
        <taxon>Insecta</taxon>
        <taxon>Pterygota</taxon>
        <taxon>Neoptera</taxon>
        <taxon>Polyneoptera</taxon>
        <taxon>Phasmatodea</taxon>
        <taxon>Timematodea</taxon>
        <taxon>Timematoidea</taxon>
        <taxon>Timematidae</taxon>
        <taxon>Timema</taxon>
    </lineage>
</organism>
<dbReference type="GO" id="GO:0005634">
    <property type="term" value="C:nucleus"/>
    <property type="evidence" value="ECO:0007669"/>
    <property type="project" value="TreeGrafter"/>
</dbReference>
<dbReference type="GO" id="GO:0008832">
    <property type="term" value="F:dGTPase activity"/>
    <property type="evidence" value="ECO:0007669"/>
    <property type="project" value="TreeGrafter"/>
</dbReference>
<accession>A0A7R9NVG0</accession>
<dbReference type="PANTHER" id="PTHR11373">
    <property type="entry name" value="DEOXYNUCLEOSIDE TRIPHOSPHATE TRIPHOSPHOHYDROLASE"/>
    <property type="match status" value="1"/>
</dbReference>
<dbReference type="PANTHER" id="PTHR11373:SF4">
    <property type="entry name" value="DEOXYNUCLEOSIDE TRIPHOSPHATE TRIPHOSPHOHYDROLASE SAMHD1"/>
    <property type="match status" value="1"/>
</dbReference>
<dbReference type="SMART" id="SM00471">
    <property type="entry name" value="HDc"/>
    <property type="match status" value="1"/>
</dbReference>
<dbReference type="InterPro" id="IPR050135">
    <property type="entry name" value="dGTPase-like"/>
</dbReference>
<protein>
    <recommendedName>
        <fullName evidence="2">HD domain-containing protein</fullName>
    </recommendedName>
</protein>
<dbReference type="Pfam" id="PF01966">
    <property type="entry name" value="HD"/>
    <property type="match status" value="1"/>
</dbReference>
<evidence type="ECO:0000256" key="1">
    <source>
        <dbReference type="ARBA" id="ARBA00005776"/>
    </source>
</evidence>
<evidence type="ECO:0000313" key="3">
    <source>
        <dbReference type="EMBL" id="CAD7457750.1"/>
    </source>
</evidence>
<dbReference type="Gene3D" id="1.10.3210.10">
    <property type="entry name" value="Hypothetical protein af1432"/>
    <property type="match status" value="1"/>
</dbReference>
<evidence type="ECO:0000259" key="2">
    <source>
        <dbReference type="PROSITE" id="PS51831"/>
    </source>
</evidence>